<dbReference type="Pfam" id="PF07715">
    <property type="entry name" value="Plug"/>
    <property type="match status" value="1"/>
</dbReference>
<protein>
    <submittedName>
        <fullName evidence="16">TonB-dependent receptor</fullName>
    </submittedName>
</protein>
<keyword evidence="7" id="KW-0406">Ion transport</keyword>
<dbReference type="SUPFAM" id="SSF56935">
    <property type="entry name" value="Porins"/>
    <property type="match status" value="1"/>
</dbReference>
<evidence type="ECO:0000256" key="12">
    <source>
        <dbReference type="RuleBase" id="RU003357"/>
    </source>
</evidence>
<evidence type="ECO:0000256" key="13">
    <source>
        <dbReference type="SAM" id="SignalP"/>
    </source>
</evidence>
<feature type="domain" description="TonB-dependent receptor-like beta-barrel" evidence="14">
    <location>
        <begin position="292"/>
        <end position="734"/>
    </location>
</feature>
<dbReference type="EMBL" id="JFYZ01000005">
    <property type="protein sequence ID" value="EZP82844.1"/>
    <property type="molecule type" value="Genomic_DNA"/>
</dbReference>
<evidence type="ECO:0000256" key="10">
    <source>
        <dbReference type="ARBA" id="ARBA00023237"/>
    </source>
</evidence>
<keyword evidence="6" id="KW-0408">Iron</keyword>
<feature type="domain" description="TonB-dependent receptor plug" evidence="15">
    <location>
        <begin position="56"/>
        <end position="161"/>
    </location>
</feature>
<evidence type="ECO:0000259" key="15">
    <source>
        <dbReference type="Pfam" id="PF07715"/>
    </source>
</evidence>
<keyword evidence="10 11" id="KW-0998">Cell outer membrane</keyword>
<evidence type="ECO:0000256" key="3">
    <source>
        <dbReference type="ARBA" id="ARBA00022452"/>
    </source>
</evidence>
<dbReference type="GO" id="GO:0009279">
    <property type="term" value="C:cell outer membrane"/>
    <property type="evidence" value="ECO:0007669"/>
    <property type="project" value="UniProtKB-SubCell"/>
</dbReference>
<sequence length="769" mass="82975">MHTRLIQGVSLAALVFAAAPVMAQDAKTTTTVPAADESANSAGDIVVTAQRRSERLLDVPVAVTALSGDALQRLGAQNVSKVELATPGFTWGSQGSDSFPAIRGVRTSLVSAQTDPVIGFYLDGVYQSRTQQQSIPLFDIARVEVLRGPQGTLYGRNTFGGNISVVTSDPTDEFAAGVNLDRGNFDSARIDGFVNIPVSDTLQVRVAGVFQRHDGYVKSTTPGIVLNDLNENAQRVSLKWKPDDRLEVTIHAGTWRRDDAGAGSYGYKTAGTLINTSTGYQSINGSGVAVNPSVPNGSPNLAGRDVGTPVTGGAWTNDWDYQPFEHVAEDYVSGKIAYDLGFATVSSITGYTHFTAHRSADNDQSSKVFEAYGYGSGIQEPKTRSKAFSQEVQLASNSRTPLEWIVGAYYLKDDIFETYQQKVTAPGATTNGFRADSDIGVEALAFYGQASYAIVPDKLKLIGGIRYSHEKKSFVFSDFADAPPNTYDFTTPYVVTSGSPSFNSWTWRAGLQYTVDRNTMIYATASTGFASGGVNDSGGNPLIPQSYAPQKVDAYEAGFKSRILGGLGQFEASVFYNKFSNLQINIYTPLVSYFGSAGKARSYGAEMALRLNPVQALHIDATAALMNAEYTSYISGNNFYGLSDGTDPVSLNLKGNRIPQSPKLKTTLAVSYDIDLGTAGMLSPMGSWLHSSSYYTTDRNTVLDRQGSYDKFDASLRWSSPDDRTYVEAYGDNLSNQAVLLSGVIGRRQRIQVSYAAPRTYGIRVGTKF</sequence>
<evidence type="ECO:0000259" key="14">
    <source>
        <dbReference type="Pfam" id="PF00593"/>
    </source>
</evidence>
<evidence type="ECO:0000256" key="9">
    <source>
        <dbReference type="ARBA" id="ARBA00023136"/>
    </source>
</evidence>
<dbReference type="PROSITE" id="PS52016">
    <property type="entry name" value="TONB_DEPENDENT_REC_3"/>
    <property type="match status" value="1"/>
</dbReference>
<keyword evidence="5 11" id="KW-0812">Transmembrane</keyword>
<keyword evidence="2 11" id="KW-0813">Transport</keyword>
<evidence type="ECO:0000256" key="5">
    <source>
        <dbReference type="ARBA" id="ARBA00022692"/>
    </source>
</evidence>
<dbReference type="Proteomes" id="UP000024329">
    <property type="component" value="Unassembled WGS sequence"/>
</dbReference>
<comment type="caution">
    <text evidence="16">The sequence shown here is derived from an EMBL/GenBank/DDBJ whole genome shotgun (WGS) entry which is preliminary data.</text>
</comment>
<dbReference type="eggNOG" id="COG4771">
    <property type="taxonomic scope" value="Bacteria"/>
</dbReference>
<keyword evidence="3 11" id="KW-1134">Transmembrane beta strand</keyword>
<dbReference type="PATRIC" id="fig|158500.4.peg.1813"/>
<keyword evidence="4" id="KW-0410">Iron transport</keyword>
<dbReference type="AlphaFoldDB" id="A0A031K0Z9"/>
<keyword evidence="9 11" id="KW-0472">Membrane</keyword>
<evidence type="ECO:0000256" key="11">
    <source>
        <dbReference type="PROSITE-ProRule" id="PRU01360"/>
    </source>
</evidence>
<feature type="chain" id="PRO_5001552267" evidence="13">
    <location>
        <begin position="24"/>
        <end position="769"/>
    </location>
</feature>
<evidence type="ECO:0000256" key="2">
    <source>
        <dbReference type="ARBA" id="ARBA00022448"/>
    </source>
</evidence>
<keyword evidence="8 12" id="KW-0798">TonB box</keyword>
<evidence type="ECO:0000256" key="7">
    <source>
        <dbReference type="ARBA" id="ARBA00023065"/>
    </source>
</evidence>
<organism evidence="16 17">
    <name type="scientific">Novosphingobium resinovorum</name>
    <dbReference type="NCBI Taxonomy" id="158500"/>
    <lineage>
        <taxon>Bacteria</taxon>
        <taxon>Pseudomonadati</taxon>
        <taxon>Pseudomonadota</taxon>
        <taxon>Alphaproteobacteria</taxon>
        <taxon>Sphingomonadales</taxon>
        <taxon>Sphingomonadaceae</taxon>
        <taxon>Novosphingobium</taxon>
    </lineage>
</organism>
<gene>
    <name evidence="16" type="ORF">BV97_01768</name>
</gene>
<dbReference type="PANTHER" id="PTHR32552">
    <property type="entry name" value="FERRICHROME IRON RECEPTOR-RELATED"/>
    <property type="match status" value="1"/>
</dbReference>
<comment type="subcellular location">
    <subcellularLocation>
        <location evidence="1 11">Cell outer membrane</location>
        <topology evidence="1 11">Multi-pass membrane protein</topology>
    </subcellularLocation>
</comment>
<name>A0A031K0Z9_9SPHN</name>
<dbReference type="InterPro" id="IPR012910">
    <property type="entry name" value="Plug_dom"/>
</dbReference>
<evidence type="ECO:0000256" key="1">
    <source>
        <dbReference type="ARBA" id="ARBA00004571"/>
    </source>
</evidence>
<evidence type="ECO:0000256" key="8">
    <source>
        <dbReference type="ARBA" id="ARBA00023077"/>
    </source>
</evidence>
<evidence type="ECO:0000256" key="4">
    <source>
        <dbReference type="ARBA" id="ARBA00022496"/>
    </source>
</evidence>
<accession>A0A031K0Z9</accession>
<feature type="signal peptide" evidence="13">
    <location>
        <begin position="1"/>
        <end position="23"/>
    </location>
</feature>
<dbReference type="Pfam" id="PF00593">
    <property type="entry name" value="TonB_dep_Rec_b-barrel"/>
    <property type="match status" value="1"/>
</dbReference>
<proteinExistence type="inferred from homology"/>
<dbReference type="PANTHER" id="PTHR32552:SF81">
    <property type="entry name" value="TONB-DEPENDENT OUTER MEMBRANE RECEPTOR"/>
    <property type="match status" value="1"/>
</dbReference>
<dbReference type="Gene3D" id="2.40.170.20">
    <property type="entry name" value="TonB-dependent receptor, beta-barrel domain"/>
    <property type="match status" value="1"/>
</dbReference>
<keyword evidence="13" id="KW-0732">Signal</keyword>
<dbReference type="GO" id="GO:0006826">
    <property type="term" value="P:iron ion transport"/>
    <property type="evidence" value="ECO:0007669"/>
    <property type="project" value="UniProtKB-KW"/>
</dbReference>
<evidence type="ECO:0000313" key="17">
    <source>
        <dbReference type="Proteomes" id="UP000024329"/>
    </source>
</evidence>
<evidence type="ECO:0000256" key="6">
    <source>
        <dbReference type="ARBA" id="ARBA00023004"/>
    </source>
</evidence>
<comment type="similarity">
    <text evidence="11 12">Belongs to the TonB-dependent receptor family.</text>
</comment>
<evidence type="ECO:0000313" key="16">
    <source>
        <dbReference type="EMBL" id="EZP82844.1"/>
    </source>
</evidence>
<dbReference type="InterPro" id="IPR039426">
    <property type="entry name" value="TonB-dep_rcpt-like"/>
</dbReference>
<dbReference type="InterPro" id="IPR036942">
    <property type="entry name" value="Beta-barrel_TonB_sf"/>
</dbReference>
<keyword evidence="16" id="KW-0675">Receptor</keyword>
<dbReference type="InterPro" id="IPR000531">
    <property type="entry name" value="Beta-barrel_TonB"/>
</dbReference>
<reference evidence="16 17" key="1">
    <citation type="submission" date="2014-03" db="EMBL/GenBank/DDBJ databases">
        <title>Whole genome sequence of Novosphingobium resinovorum KF1.</title>
        <authorList>
            <person name="Gan H.M."/>
            <person name="Gan H.Y."/>
            <person name="Chew T.H."/>
            <person name="Savka M.A."/>
        </authorList>
    </citation>
    <scope>NUCLEOTIDE SEQUENCE [LARGE SCALE GENOMIC DNA]</scope>
    <source>
        <strain evidence="16 17">KF1</strain>
    </source>
</reference>